<dbReference type="InterPro" id="IPR003870">
    <property type="entry name" value="DUF222"/>
</dbReference>
<dbReference type="Proteomes" id="UP000470470">
    <property type="component" value="Unassembled WGS sequence"/>
</dbReference>
<accession>A0A7K3WC93</accession>
<dbReference type="AlphaFoldDB" id="A0A7K3WC93"/>
<dbReference type="Pfam" id="PF02720">
    <property type="entry name" value="DUF222"/>
    <property type="match status" value="1"/>
</dbReference>
<feature type="compositionally biased region" description="Basic and acidic residues" evidence="1">
    <location>
        <begin position="373"/>
        <end position="383"/>
    </location>
</feature>
<feature type="region of interest" description="Disordered" evidence="1">
    <location>
        <begin position="460"/>
        <end position="507"/>
    </location>
</feature>
<feature type="region of interest" description="Disordered" evidence="1">
    <location>
        <begin position="331"/>
        <end position="384"/>
    </location>
</feature>
<evidence type="ECO:0000313" key="4">
    <source>
        <dbReference type="Proteomes" id="UP000470470"/>
    </source>
</evidence>
<feature type="compositionally biased region" description="Low complexity" evidence="1">
    <location>
        <begin position="757"/>
        <end position="766"/>
    </location>
</feature>
<gene>
    <name evidence="3" type="ORF">G1H19_08780</name>
</gene>
<evidence type="ECO:0000313" key="3">
    <source>
        <dbReference type="EMBL" id="NEL54091.1"/>
    </source>
</evidence>
<comment type="caution">
    <text evidence="3">The sequence shown here is derived from an EMBL/GenBank/DDBJ whole genome shotgun (WGS) entry which is preliminary data.</text>
</comment>
<proteinExistence type="predicted"/>
<evidence type="ECO:0000256" key="1">
    <source>
        <dbReference type="SAM" id="MobiDB-lite"/>
    </source>
</evidence>
<feature type="domain" description="DUF222" evidence="2">
    <location>
        <begin position="92"/>
        <end position="324"/>
    </location>
</feature>
<keyword evidence="4" id="KW-1185">Reference proteome</keyword>
<evidence type="ECO:0000259" key="2">
    <source>
        <dbReference type="Pfam" id="PF02720"/>
    </source>
</evidence>
<dbReference type="EMBL" id="JAAGWK010000010">
    <property type="protein sequence ID" value="NEL54091.1"/>
    <property type="molecule type" value="Genomic_DNA"/>
</dbReference>
<sequence>MAATAPPRTARRRVPVPPHVGPAVDAVPAARTGPPVGRSSGQLGDLQAAEWEIGRLTAARYRAAAAFARTRPACLDRPAGTLGAMSAATRAARPTALQDVSEWAPRELTIALSIGHAAAQRLLEHALLLVDRLPATLVALECGTVHAGHLRVFLEQVAPIDDAAVRSTVEADLIAWSAGQVTTPAQLADRAQRVVLRLDATAAARRLERAIRSRGVYLSADREAGMEQLTAVLTTPEARACWQVLGAYADLLPDDPDAASPRTRAQKMVDVLLDLVLRPGAVDLPPVQARLTVVATVETLAGGDAPGEVDGQVVPAEMVRHLARGLGLLPEPRPPAGVATPDQDAVGAPAGESADPRAGISGSPRRGASWPDEEVRTGDHSGHDLVGAQWGAAPSDEERRLLAAVQAEERKPVDQQRWPVREQLPPELADSDLPDVDDDAGWAALWQDWRAREIAAATSAWDAEPLPDPVPRRPRSPLAGPGDESTCPGRSAARSTAPACGTETDLPGWSAVDDVVQAASRLLEDSRRAIARARHDVATAEHRAAADERAHAGSPAGRLTDARTSVEALTLLSADQRATVGDLLLRTGGGGLVDRPRLAVVDALTGTLLALTDAPRLRRLAHCGRRACARRTRPCTHDLTDRPGLLPPPPTPGYRPGAELDRFVRARDRRCRFPGCRNRVPLGGELDHAVPYPDGPTSAANLGGYCTRDHRGKHQAPGWQHELHADGRLTVTTPTGLTTTTRPPGYVDAPPGPGTPPGAHTDTPPF</sequence>
<name>A0A7K3WC93_9ACTN</name>
<feature type="compositionally biased region" description="Low complexity" evidence="1">
    <location>
        <begin position="733"/>
        <end position="749"/>
    </location>
</feature>
<feature type="region of interest" description="Disordered" evidence="1">
    <location>
        <begin position="1"/>
        <end position="43"/>
    </location>
</feature>
<organism evidence="3 4">
    <name type="scientific">Goekera deserti</name>
    <dbReference type="NCBI Taxonomy" id="2497753"/>
    <lineage>
        <taxon>Bacteria</taxon>
        <taxon>Bacillati</taxon>
        <taxon>Actinomycetota</taxon>
        <taxon>Actinomycetes</taxon>
        <taxon>Geodermatophilales</taxon>
        <taxon>Geodermatophilaceae</taxon>
        <taxon>Goekera</taxon>
    </lineage>
</organism>
<reference evidence="3 4" key="1">
    <citation type="submission" date="2020-02" db="EMBL/GenBank/DDBJ databases">
        <title>The whole genome sequence of CPCC 205119.</title>
        <authorList>
            <person name="Jiang Z."/>
        </authorList>
    </citation>
    <scope>NUCLEOTIDE SEQUENCE [LARGE SCALE GENOMIC DNA]</scope>
    <source>
        <strain evidence="3 4">CPCC 205119</strain>
    </source>
</reference>
<protein>
    <submittedName>
        <fullName evidence="3">DUF222 domain-containing protein</fullName>
    </submittedName>
</protein>
<feature type="compositionally biased region" description="Low complexity" evidence="1">
    <location>
        <begin position="21"/>
        <end position="31"/>
    </location>
</feature>
<feature type="region of interest" description="Disordered" evidence="1">
    <location>
        <begin position="733"/>
        <end position="766"/>
    </location>
</feature>